<dbReference type="OrthoDB" id="542013at2759"/>
<evidence type="ECO:0000313" key="4">
    <source>
        <dbReference type="EMBL" id="KAF4632902.1"/>
    </source>
</evidence>
<gene>
    <name evidence="4" type="ORF">G7Y89_g5222</name>
</gene>
<comment type="caution">
    <text evidence="4">The sequence shown here is derived from an EMBL/GenBank/DDBJ whole genome shotgun (WGS) entry which is preliminary data.</text>
</comment>
<dbReference type="PRINTS" id="PR00081">
    <property type="entry name" value="GDHRDH"/>
</dbReference>
<dbReference type="Gene3D" id="3.40.50.720">
    <property type="entry name" value="NAD(P)-binding Rossmann-like Domain"/>
    <property type="match status" value="1"/>
</dbReference>
<keyword evidence="3" id="KW-0560">Oxidoreductase</keyword>
<dbReference type="Proteomes" id="UP000566819">
    <property type="component" value="Unassembled WGS sequence"/>
</dbReference>
<evidence type="ECO:0000256" key="1">
    <source>
        <dbReference type="ARBA" id="ARBA00006484"/>
    </source>
</evidence>
<dbReference type="GO" id="GO:0016491">
    <property type="term" value="F:oxidoreductase activity"/>
    <property type="evidence" value="ECO:0007669"/>
    <property type="project" value="UniProtKB-KW"/>
</dbReference>
<keyword evidence="2" id="KW-0521">NADP</keyword>
<dbReference type="Pfam" id="PF00106">
    <property type="entry name" value="adh_short"/>
    <property type="match status" value="1"/>
</dbReference>
<reference evidence="4 5" key="1">
    <citation type="submission" date="2020-03" db="EMBL/GenBank/DDBJ databases">
        <title>Draft Genome Sequence of Cudoniella acicularis.</title>
        <authorList>
            <person name="Buettner E."/>
            <person name="Kellner H."/>
        </authorList>
    </citation>
    <scope>NUCLEOTIDE SEQUENCE [LARGE SCALE GENOMIC DNA]</scope>
    <source>
        <strain evidence="4 5">DSM 108380</strain>
    </source>
</reference>
<dbReference type="EMBL" id="JAAMPI010000307">
    <property type="protein sequence ID" value="KAF4632902.1"/>
    <property type="molecule type" value="Genomic_DNA"/>
</dbReference>
<keyword evidence="5" id="KW-1185">Reference proteome</keyword>
<evidence type="ECO:0000256" key="3">
    <source>
        <dbReference type="ARBA" id="ARBA00023002"/>
    </source>
</evidence>
<dbReference type="InterPro" id="IPR036291">
    <property type="entry name" value="NAD(P)-bd_dom_sf"/>
</dbReference>
<name>A0A8H4RR19_9HELO</name>
<evidence type="ECO:0000256" key="2">
    <source>
        <dbReference type="ARBA" id="ARBA00022857"/>
    </source>
</evidence>
<accession>A0A8H4RR19</accession>
<dbReference type="AlphaFoldDB" id="A0A8H4RR19"/>
<dbReference type="InterPro" id="IPR002347">
    <property type="entry name" value="SDR_fam"/>
</dbReference>
<organism evidence="4 5">
    <name type="scientific">Cudoniella acicularis</name>
    <dbReference type="NCBI Taxonomy" id="354080"/>
    <lineage>
        <taxon>Eukaryota</taxon>
        <taxon>Fungi</taxon>
        <taxon>Dikarya</taxon>
        <taxon>Ascomycota</taxon>
        <taxon>Pezizomycotina</taxon>
        <taxon>Leotiomycetes</taxon>
        <taxon>Helotiales</taxon>
        <taxon>Tricladiaceae</taxon>
        <taxon>Cudoniella</taxon>
    </lineage>
</organism>
<dbReference type="SUPFAM" id="SSF51735">
    <property type="entry name" value="NAD(P)-binding Rossmann-fold domains"/>
    <property type="match status" value="1"/>
</dbReference>
<comment type="similarity">
    <text evidence="1">Belongs to the short-chain dehydrogenases/reductases (SDR) family.</text>
</comment>
<sequence>MANPGVYRRLRDKFFPEGLPPAGSFEGQTVLVTGGTTGLGLAAAQHFAALGAHVIITCRSKERGESVRHKIEQRGKGNITIMELDMGYYSSCVSFVDELKKTQSAHGGLDCVILNAGSARYSFVEGPEGWEETIQVNTLSTTLLGLLLLSWMKNKQKSRKSPAHLVFVTSRDHLDPDISKWAEWATRDGLLQHFSMKENWPAGEMNPNYANSKLLVMYAVNELCRLAMGPDGKPCIIINTLCPGLVQTNITRDVSNQPLLTKITVSLYFKILAKSPNYGARSYVNAVLKPQEEHGKFLIGAFTEEEYRNDTGMEMQTIAWNEIIRELGSKVPDLNKVIDDLGQ</sequence>
<proteinExistence type="inferred from homology"/>
<evidence type="ECO:0000313" key="5">
    <source>
        <dbReference type="Proteomes" id="UP000566819"/>
    </source>
</evidence>
<protein>
    <submittedName>
        <fullName evidence="4">Uncharacterized protein</fullName>
    </submittedName>
</protein>
<dbReference type="PANTHER" id="PTHR24320">
    <property type="entry name" value="RETINOL DEHYDROGENASE"/>
    <property type="match status" value="1"/>
</dbReference>
<dbReference type="PANTHER" id="PTHR24320:SF252">
    <property type="entry name" value="DEHYDROGENASE_REDUCTASE FAMILY PROTEIN, PUTATIVE (AFU_ORTHOLOGUE AFUA_3G08550)-RELATED"/>
    <property type="match status" value="1"/>
</dbReference>